<evidence type="ECO:0000256" key="2">
    <source>
        <dbReference type="SAM" id="Phobius"/>
    </source>
</evidence>
<dbReference type="PANTHER" id="PTHR15384:SF0">
    <property type="entry name" value="PROTEIN EVI2B"/>
    <property type="match status" value="1"/>
</dbReference>
<feature type="region of interest" description="Disordered" evidence="1">
    <location>
        <begin position="293"/>
        <end position="447"/>
    </location>
</feature>
<name>L9KFT3_TUPCH</name>
<dbReference type="STRING" id="246437.L9KFT3"/>
<feature type="compositionally biased region" description="Polar residues" evidence="1">
    <location>
        <begin position="87"/>
        <end position="108"/>
    </location>
</feature>
<feature type="compositionally biased region" description="Polar residues" evidence="1">
    <location>
        <begin position="311"/>
        <end position="329"/>
    </location>
</feature>
<evidence type="ECO:0000256" key="3">
    <source>
        <dbReference type="SAM" id="SignalP"/>
    </source>
</evidence>
<dbReference type="InterPro" id="IPR033239">
    <property type="entry name" value="EVI2B"/>
</dbReference>
<dbReference type="eggNOG" id="ENOG502S3T8">
    <property type="taxonomic scope" value="Eukaryota"/>
</dbReference>
<feature type="signal peptide" evidence="3">
    <location>
        <begin position="1"/>
        <end position="25"/>
    </location>
</feature>
<feature type="region of interest" description="Disordered" evidence="1">
    <location>
        <begin position="120"/>
        <end position="179"/>
    </location>
</feature>
<dbReference type="FunCoup" id="L9KFT3">
    <property type="interactions" value="378"/>
</dbReference>
<keyword evidence="2" id="KW-0472">Membrane</keyword>
<dbReference type="GO" id="GO:0045660">
    <property type="term" value="P:positive regulation of neutrophil differentiation"/>
    <property type="evidence" value="ECO:0007669"/>
    <property type="project" value="TreeGrafter"/>
</dbReference>
<feature type="transmembrane region" description="Helical" evidence="2">
    <location>
        <begin position="201"/>
        <end position="223"/>
    </location>
</feature>
<sequence length="447" mass="48493">METKYFILILLCGHLNNTFFTETEASTTEKQMSHVSAKSLNTTGNPLGQPTQLNISSGQPISLAQVSIEQTTPAAYASSGRPAVHTSAGQTPAYNITNQPTPKANTPHQQTALPVFTSARQLSSPPDTVISRQVPTPSAYNSTQQTSSYVHTPSRKPIPLTVHNPSTQPVSTTKNSPKITPDFIFETTSKTPPSHKNSNSIAAILIGIFLTLMLVAIIIIVLWKCLRKPVLNDQNWAGRSPFADGETPDMCMDNIRENEVPTKRMSIVSLMTWKPGKSTLSADDLEIKLFESSENIGESDNPKTEKIKDQVNGTSEDSADGSTIGTAVSSDDADLPPPPPLLDLEGQENNQSDDKPTMVTVPPLSNDPTSLQPPLDHLSEACEDQKSELQQSFPPPPDSPNLPMLPDAFVKNQDDSNHEIQSQEFSVPFDSDQDLNESLPPPPAELL</sequence>
<feature type="compositionally biased region" description="Polar residues" evidence="1">
    <location>
        <begin position="120"/>
        <end position="151"/>
    </location>
</feature>
<organism evidence="4 5">
    <name type="scientific">Tupaia chinensis</name>
    <name type="common">Chinese tree shrew</name>
    <name type="synonym">Tupaia belangeri chinensis</name>
    <dbReference type="NCBI Taxonomy" id="246437"/>
    <lineage>
        <taxon>Eukaryota</taxon>
        <taxon>Metazoa</taxon>
        <taxon>Chordata</taxon>
        <taxon>Craniata</taxon>
        <taxon>Vertebrata</taxon>
        <taxon>Euteleostomi</taxon>
        <taxon>Mammalia</taxon>
        <taxon>Eutheria</taxon>
        <taxon>Euarchontoglires</taxon>
        <taxon>Scandentia</taxon>
        <taxon>Tupaiidae</taxon>
        <taxon>Tupaia</taxon>
    </lineage>
</organism>
<dbReference type="GO" id="GO:2000035">
    <property type="term" value="P:regulation of stem cell division"/>
    <property type="evidence" value="ECO:0007669"/>
    <property type="project" value="TreeGrafter"/>
</dbReference>
<reference evidence="5" key="1">
    <citation type="submission" date="2012-07" db="EMBL/GenBank/DDBJ databases">
        <title>Genome of the Chinese tree shrew, a rising model animal genetically related to primates.</title>
        <authorList>
            <person name="Zhang G."/>
            <person name="Fan Y."/>
            <person name="Yao Y."/>
            <person name="Huang Z."/>
        </authorList>
    </citation>
    <scope>NUCLEOTIDE SEQUENCE [LARGE SCALE GENOMIC DNA]</scope>
</reference>
<accession>L9KFT3</accession>
<evidence type="ECO:0000256" key="1">
    <source>
        <dbReference type="SAM" id="MobiDB-lite"/>
    </source>
</evidence>
<keyword evidence="5" id="KW-1185">Reference proteome</keyword>
<protein>
    <submittedName>
        <fullName evidence="4">Protein EVI2B</fullName>
    </submittedName>
</protein>
<proteinExistence type="predicted"/>
<dbReference type="KEGG" id="tup:102484773"/>
<keyword evidence="2" id="KW-0812">Transmembrane</keyword>
<feature type="compositionally biased region" description="Polar residues" evidence="1">
    <location>
        <begin position="163"/>
        <end position="178"/>
    </location>
</feature>
<dbReference type="InParanoid" id="L9KFT3"/>
<evidence type="ECO:0000313" key="5">
    <source>
        <dbReference type="Proteomes" id="UP000011518"/>
    </source>
</evidence>
<dbReference type="EMBL" id="KB320856">
    <property type="protein sequence ID" value="ELW61770.1"/>
    <property type="molecule type" value="Genomic_DNA"/>
</dbReference>
<gene>
    <name evidence="4" type="ORF">TREES_T100001805</name>
</gene>
<feature type="chain" id="PRO_5003999353" evidence="3">
    <location>
        <begin position="26"/>
        <end position="447"/>
    </location>
</feature>
<dbReference type="OrthoDB" id="9451284at2759"/>
<reference evidence="5" key="2">
    <citation type="journal article" date="2013" name="Nat. Commun.">
        <title>Genome of the Chinese tree shrew.</title>
        <authorList>
            <person name="Fan Y."/>
            <person name="Huang Z.Y."/>
            <person name="Cao C.C."/>
            <person name="Chen C.S."/>
            <person name="Chen Y.X."/>
            <person name="Fan D.D."/>
            <person name="He J."/>
            <person name="Hou H.L."/>
            <person name="Hu L."/>
            <person name="Hu X.T."/>
            <person name="Jiang X.T."/>
            <person name="Lai R."/>
            <person name="Lang Y.S."/>
            <person name="Liang B."/>
            <person name="Liao S.G."/>
            <person name="Mu D."/>
            <person name="Ma Y.Y."/>
            <person name="Niu Y.Y."/>
            <person name="Sun X.Q."/>
            <person name="Xia J.Q."/>
            <person name="Xiao J."/>
            <person name="Xiong Z.Q."/>
            <person name="Xu L."/>
            <person name="Yang L."/>
            <person name="Zhang Y."/>
            <person name="Zhao W."/>
            <person name="Zhao X.D."/>
            <person name="Zheng Y.T."/>
            <person name="Zhou J.M."/>
            <person name="Zhu Y.B."/>
            <person name="Zhang G.J."/>
            <person name="Wang J."/>
            <person name="Yao Y.G."/>
        </authorList>
    </citation>
    <scope>NUCLEOTIDE SEQUENCE [LARGE SCALE GENOMIC DNA]</scope>
</reference>
<evidence type="ECO:0000313" key="4">
    <source>
        <dbReference type="EMBL" id="ELW61770.1"/>
    </source>
</evidence>
<keyword evidence="2" id="KW-1133">Transmembrane helix</keyword>
<feature type="region of interest" description="Disordered" evidence="1">
    <location>
        <begin position="77"/>
        <end position="108"/>
    </location>
</feature>
<dbReference type="PANTHER" id="PTHR15384">
    <property type="entry name" value="PROTEIN EVI2B"/>
    <property type="match status" value="1"/>
</dbReference>
<dbReference type="AlphaFoldDB" id="L9KFT3"/>
<feature type="compositionally biased region" description="Basic and acidic residues" evidence="1">
    <location>
        <begin position="377"/>
        <end position="387"/>
    </location>
</feature>
<keyword evidence="3" id="KW-0732">Signal</keyword>
<dbReference type="Proteomes" id="UP000011518">
    <property type="component" value="Unassembled WGS sequence"/>
</dbReference>
<feature type="compositionally biased region" description="Basic and acidic residues" evidence="1">
    <location>
        <begin position="300"/>
        <end position="309"/>
    </location>
</feature>